<gene>
    <name evidence="1" type="ORF">ATO7_05210</name>
</gene>
<dbReference type="RefSeq" id="WP_083560197.1">
    <property type="nucleotide sequence ID" value="NZ_AQQV01000001.1"/>
</dbReference>
<dbReference type="STRING" id="1317117.ATO7_05210"/>
<dbReference type="AlphaFoldDB" id="A0A1Y1SIZ8"/>
<dbReference type="EMBL" id="AQQV01000001">
    <property type="protein sequence ID" value="ORE89251.1"/>
    <property type="molecule type" value="Genomic_DNA"/>
</dbReference>
<protein>
    <submittedName>
        <fullName evidence="1">Uncharacterized protein</fullName>
    </submittedName>
</protein>
<organism evidence="1 2">
    <name type="scientific">Oceanococcus atlanticus</name>
    <dbReference type="NCBI Taxonomy" id="1317117"/>
    <lineage>
        <taxon>Bacteria</taxon>
        <taxon>Pseudomonadati</taxon>
        <taxon>Pseudomonadota</taxon>
        <taxon>Gammaproteobacteria</taxon>
        <taxon>Chromatiales</taxon>
        <taxon>Oceanococcaceae</taxon>
        <taxon>Oceanococcus</taxon>
    </lineage>
</organism>
<dbReference type="Proteomes" id="UP000192342">
    <property type="component" value="Unassembled WGS sequence"/>
</dbReference>
<sequence length="164" mass="18420">MRADKVQVLCEDLSKRVEVPVGAELVRSRVEGRSVLYCGKLEWVNRFAGQERTVIDECLQPVGDGRWSLYFNDVVCPETVNLTAVRHTAASDDARRQELVFTGRSGSQLFLQYTQVLGDTTAVQRKDVRFDIADDPVVGIEGARIEILELNSLAVRYRVLSGFE</sequence>
<comment type="caution">
    <text evidence="1">The sequence shown here is derived from an EMBL/GenBank/DDBJ whole genome shotgun (WGS) entry which is preliminary data.</text>
</comment>
<keyword evidence="2" id="KW-1185">Reference proteome</keyword>
<proteinExistence type="predicted"/>
<evidence type="ECO:0000313" key="2">
    <source>
        <dbReference type="Proteomes" id="UP000192342"/>
    </source>
</evidence>
<name>A0A1Y1SIZ8_9GAMM</name>
<reference evidence="1 2" key="1">
    <citation type="submission" date="2013-04" db="EMBL/GenBank/DDBJ databases">
        <title>Oceanococcus atlanticus 22II-S10r2 Genome Sequencing.</title>
        <authorList>
            <person name="Lai Q."/>
            <person name="Li G."/>
            <person name="Shao Z."/>
        </authorList>
    </citation>
    <scope>NUCLEOTIDE SEQUENCE [LARGE SCALE GENOMIC DNA]</scope>
    <source>
        <strain evidence="1 2">22II-S10r2</strain>
    </source>
</reference>
<accession>A0A1Y1SIZ8</accession>
<evidence type="ECO:0000313" key="1">
    <source>
        <dbReference type="EMBL" id="ORE89251.1"/>
    </source>
</evidence>